<protein>
    <submittedName>
        <fullName evidence="1">Lytic transglycosylase domain-containing protein</fullName>
    </submittedName>
</protein>
<sequence>MIDLPFEELVSITVKASHEEYQIKKITQKCKQNISRKLDIPELILDTYLLTEGAYEGHIRHNDSNGTWDIGPMQINSINWKLFYDSFGITPLEIRYDGCINLFSGAYLIKGHFDVVGDDVYNEWGIFVKTVANYHSKTPKHNKKYQVDFTENLKSLLESDSYGY</sequence>
<dbReference type="RefSeq" id="WP_371837022.1">
    <property type="nucleotide sequence ID" value="NZ_JBGMEK010000001.1"/>
</dbReference>
<evidence type="ECO:0000313" key="2">
    <source>
        <dbReference type="Proteomes" id="UP001569428"/>
    </source>
</evidence>
<comment type="caution">
    <text evidence="1">The sequence shown here is derived from an EMBL/GenBank/DDBJ whole genome shotgun (WGS) entry which is preliminary data.</text>
</comment>
<evidence type="ECO:0000313" key="1">
    <source>
        <dbReference type="EMBL" id="MFA0809401.1"/>
    </source>
</evidence>
<dbReference type="EMBL" id="JBGMEK010000001">
    <property type="protein sequence ID" value="MFA0809401.1"/>
    <property type="molecule type" value="Genomic_DNA"/>
</dbReference>
<name>A0ABV4NTF7_9GAMM</name>
<reference evidence="1 2" key="1">
    <citation type="submission" date="2024-08" db="EMBL/GenBank/DDBJ databases">
        <authorList>
            <person name="Ishaq N."/>
        </authorList>
    </citation>
    <scope>NUCLEOTIDE SEQUENCE [LARGE SCALE GENOMIC DNA]</scope>
    <source>
        <strain evidence="1 2">DSM 18651</strain>
    </source>
</reference>
<dbReference type="InterPro" id="IPR023346">
    <property type="entry name" value="Lysozyme-like_dom_sf"/>
</dbReference>
<organism evidence="1 2">
    <name type="scientific">Microbulbifer epialgicus</name>
    <dbReference type="NCBI Taxonomy" id="393907"/>
    <lineage>
        <taxon>Bacteria</taxon>
        <taxon>Pseudomonadati</taxon>
        <taxon>Pseudomonadota</taxon>
        <taxon>Gammaproteobacteria</taxon>
        <taxon>Cellvibrionales</taxon>
        <taxon>Microbulbiferaceae</taxon>
        <taxon>Microbulbifer</taxon>
    </lineage>
</organism>
<dbReference type="SUPFAM" id="SSF53955">
    <property type="entry name" value="Lysozyme-like"/>
    <property type="match status" value="1"/>
</dbReference>
<dbReference type="CDD" id="cd13400">
    <property type="entry name" value="LT_IagB-like"/>
    <property type="match status" value="1"/>
</dbReference>
<proteinExistence type="predicted"/>
<dbReference type="Proteomes" id="UP001569428">
    <property type="component" value="Unassembled WGS sequence"/>
</dbReference>
<accession>A0ABV4NTF7</accession>
<keyword evidence="2" id="KW-1185">Reference proteome</keyword>
<gene>
    <name evidence="1" type="ORF">ACCI49_00595</name>
</gene>